<keyword evidence="7" id="KW-0238">DNA-binding</keyword>
<feature type="domain" description="Ku" evidence="12">
    <location>
        <begin position="305"/>
        <end position="449"/>
    </location>
</feature>
<dbReference type="InterPro" id="IPR006164">
    <property type="entry name" value="DNA_bd_Ku70/Ku80"/>
</dbReference>
<dbReference type="Pfam" id="PF08785">
    <property type="entry name" value="Ku_PK_bind"/>
    <property type="match status" value="1"/>
</dbReference>
<dbReference type="EMBL" id="JAQMWT010000344">
    <property type="protein sequence ID" value="KAJ8603861.1"/>
    <property type="molecule type" value="Genomic_DNA"/>
</dbReference>
<keyword evidence="2" id="KW-0547">Nucleotide-binding</keyword>
<evidence type="ECO:0000313" key="14">
    <source>
        <dbReference type="Proteomes" id="UP001230188"/>
    </source>
</evidence>
<dbReference type="InterPro" id="IPR014893">
    <property type="entry name" value="Ku_PK_bind"/>
</dbReference>
<dbReference type="InterPro" id="IPR036465">
    <property type="entry name" value="vWFA_dom_sf"/>
</dbReference>
<dbReference type="GO" id="GO:0004386">
    <property type="term" value="F:helicase activity"/>
    <property type="evidence" value="ECO:0007669"/>
    <property type="project" value="UniProtKB-KW"/>
</dbReference>
<dbReference type="Proteomes" id="UP001230188">
    <property type="component" value="Unassembled WGS sequence"/>
</dbReference>
<accession>A0AAD7UER2</accession>
<comment type="subcellular location">
    <subcellularLocation>
        <location evidence="1">Nucleus</location>
    </subcellularLocation>
</comment>
<gene>
    <name evidence="13" type="ORF">CTAYLR_000326</name>
</gene>
<dbReference type="PANTHER" id="PTHR12604">
    <property type="entry name" value="KU AUTOANTIGEN DNA HELICASE"/>
    <property type="match status" value="1"/>
</dbReference>
<evidence type="ECO:0000256" key="10">
    <source>
        <dbReference type="ARBA" id="ARBA00023242"/>
    </source>
</evidence>
<dbReference type="SUPFAM" id="SSF100939">
    <property type="entry name" value="SPOC domain-like"/>
    <property type="match status" value="1"/>
</dbReference>
<keyword evidence="10" id="KW-0539">Nucleus</keyword>
<keyword evidence="5" id="KW-0347">Helicase</keyword>
<dbReference type="Gene3D" id="1.25.40.240">
    <property type="entry name" value="Ku, C-terminal domain"/>
    <property type="match status" value="1"/>
</dbReference>
<keyword evidence="3" id="KW-0227">DNA damage</keyword>
<dbReference type="Pfam" id="PF02735">
    <property type="entry name" value="Ku"/>
    <property type="match status" value="1"/>
</dbReference>
<dbReference type="GO" id="GO:0000723">
    <property type="term" value="P:telomere maintenance"/>
    <property type="evidence" value="ECO:0007669"/>
    <property type="project" value="TreeGrafter"/>
</dbReference>
<dbReference type="SUPFAM" id="SSF53300">
    <property type="entry name" value="vWA-like"/>
    <property type="match status" value="1"/>
</dbReference>
<keyword evidence="4" id="KW-0378">Hydrolase</keyword>
<feature type="region of interest" description="Disordered" evidence="11">
    <location>
        <begin position="746"/>
        <end position="765"/>
    </location>
</feature>
<dbReference type="GO" id="GO:0016787">
    <property type="term" value="F:hydrolase activity"/>
    <property type="evidence" value="ECO:0007669"/>
    <property type="project" value="UniProtKB-KW"/>
</dbReference>
<dbReference type="SUPFAM" id="SSF101420">
    <property type="entry name" value="C-terminal domain of Ku80"/>
    <property type="match status" value="1"/>
</dbReference>
<protein>
    <recommendedName>
        <fullName evidence="12">Ku domain-containing protein</fullName>
    </recommendedName>
</protein>
<comment type="caution">
    <text evidence="13">The sequence shown here is derived from an EMBL/GenBank/DDBJ whole genome shotgun (WGS) entry which is preliminary data.</text>
</comment>
<dbReference type="AlphaFoldDB" id="A0AAD7UER2"/>
<keyword evidence="14" id="KW-1185">Reference proteome</keyword>
<sequence length="765" mass="84075">MAGKMQPISTNIVIDRMAPEFRALCNGAIEVVKWYLYSAHKDSEVGVYMFGTRETKNMLHEAHGGYEHVYHVAELRHAALGVVDALRGEVPEAITEGGRVGLVDAIFAAKEELSERLRGHRRLLVLTDAGCVVDDENGLRKAAKQIFGDKDPLELSAFVLGELDPSGLAAKAFGAMAAKTAGALEDGLTGEALVAALRVHLGRGAERLKPSRFQNLELRIGAAISISCKKLLLVEKERLPAQQYECISGLREWKKQADEEEEEDVKVPGATLIQRHWVFKELAGGEGLTEEEEAERRRELTMIQDRMIEDADVVKGYKFGNEEMVFVDDQSEAKAVEELSTVRPKPQKNAYATVVRVAPNAILRREDVLGGGATLVVGADDRGRAALAAISRALRAKQSCAIARWHATNKSPKVQLYALCARGDESLLAVAIPFADDRTDADAPRHGLFSAPTARAKQRRANFRDADARHPLAEAADALVEARAIGPRADLRLDAVNPVRERFLDLLLRKAVKLGDEPMMTESNRVVPDARAYATRCEQTVARAFDGPVPRAAVEKAAEWRDLVRDHVRKTRRPEDAADKKRPAAPGRFYATSAGDHERAAPRDRAEVVVATISSTEPVDDFRRFARLARETNDAALAAKARDAMRNRIQSFVERARDDEDPDLYETAALCVLALREDASATGASEAFNAFLDDFVDPQRTSLADLEEAFVNARAPNPLRLPVVPVPMDLDGDPARLPGRVAMQVFPSPSSLREHQPIDDEDDFA</sequence>
<evidence type="ECO:0000256" key="5">
    <source>
        <dbReference type="ARBA" id="ARBA00022806"/>
    </source>
</evidence>
<evidence type="ECO:0000259" key="12">
    <source>
        <dbReference type="SMART" id="SM00559"/>
    </source>
</evidence>
<evidence type="ECO:0000256" key="1">
    <source>
        <dbReference type="ARBA" id="ARBA00004123"/>
    </source>
</evidence>
<dbReference type="GO" id="GO:0042162">
    <property type="term" value="F:telomeric DNA binding"/>
    <property type="evidence" value="ECO:0007669"/>
    <property type="project" value="TreeGrafter"/>
</dbReference>
<keyword evidence="6" id="KW-0067">ATP-binding</keyword>
<dbReference type="InterPro" id="IPR036494">
    <property type="entry name" value="Ku_C_sf"/>
</dbReference>
<dbReference type="InterPro" id="IPR016194">
    <property type="entry name" value="SPOC-like_C_dom_sf"/>
</dbReference>
<dbReference type="PANTHER" id="PTHR12604:SF2">
    <property type="entry name" value="X-RAY REPAIR CROSS-COMPLEMENTING PROTEIN 6"/>
    <property type="match status" value="1"/>
</dbReference>
<dbReference type="Gene3D" id="3.40.50.410">
    <property type="entry name" value="von Willebrand factor, type A domain"/>
    <property type="match status" value="1"/>
</dbReference>
<dbReference type="GO" id="GO:0006303">
    <property type="term" value="P:double-strand break repair via nonhomologous end joining"/>
    <property type="evidence" value="ECO:0007669"/>
    <property type="project" value="InterPro"/>
</dbReference>
<dbReference type="GO" id="GO:0003690">
    <property type="term" value="F:double-stranded DNA binding"/>
    <property type="evidence" value="ECO:0007669"/>
    <property type="project" value="TreeGrafter"/>
</dbReference>
<evidence type="ECO:0000256" key="6">
    <source>
        <dbReference type="ARBA" id="ARBA00022840"/>
    </source>
</evidence>
<dbReference type="GO" id="GO:0005524">
    <property type="term" value="F:ATP binding"/>
    <property type="evidence" value="ECO:0007669"/>
    <property type="project" value="UniProtKB-KW"/>
</dbReference>
<organism evidence="13 14">
    <name type="scientific">Chrysophaeum taylorii</name>
    <dbReference type="NCBI Taxonomy" id="2483200"/>
    <lineage>
        <taxon>Eukaryota</taxon>
        <taxon>Sar</taxon>
        <taxon>Stramenopiles</taxon>
        <taxon>Ochrophyta</taxon>
        <taxon>Pelagophyceae</taxon>
        <taxon>Pelagomonadales</taxon>
        <taxon>Pelagomonadaceae</taxon>
        <taxon>Chrysophaeum</taxon>
    </lineage>
</organism>
<evidence type="ECO:0000256" key="3">
    <source>
        <dbReference type="ARBA" id="ARBA00022763"/>
    </source>
</evidence>
<keyword evidence="8" id="KW-0233">DNA recombination</keyword>
<evidence type="ECO:0000256" key="2">
    <source>
        <dbReference type="ARBA" id="ARBA00022741"/>
    </source>
</evidence>
<dbReference type="Gene3D" id="2.40.290.10">
    <property type="match status" value="1"/>
</dbReference>
<dbReference type="GO" id="GO:0006310">
    <property type="term" value="P:DNA recombination"/>
    <property type="evidence" value="ECO:0007669"/>
    <property type="project" value="UniProtKB-KW"/>
</dbReference>
<dbReference type="SMART" id="SM00559">
    <property type="entry name" value="Ku78"/>
    <property type="match status" value="1"/>
</dbReference>
<proteinExistence type="predicted"/>
<keyword evidence="9" id="KW-0234">DNA repair</keyword>
<reference evidence="13" key="1">
    <citation type="submission" date="2023-01" db="EMBL/GenBank/DDBJ databases">
        <title>Metagenome sequencing of chrysophaentin producing Chrysophaeum taylorii.</title>
        <authorList>
            <person name="Davison J."/>
            <person name="Bewley C."/>
        </authorList>
    </citation>
    <scope>NUCLEOTIDE SEQUENCE</scope>
    <source>
        <strain evidence="13">NIES-1699</strain>
    </source>
</reference>
<evidence type="ECO:0000256" key="4">
    <source>
        <dbReference type="ARBA" id="ARBA00022801"/>
    </source>
</evidence>
<evidence type="ECO:0000256" key="7">
    <source>
        <dbReference type="ARBA" id="ARBA00023125"/>
    </source>
</evidence>
<name>A0AAD7UER2_9STRA</name>
<evidence type="ECO:0000256" key="8">
    <source>
        <dbReference type="ARBA" id="ARBA00023172"/>
    </source>
</evidence>
<feature type="compositionally biased region" description="Basic and acidic residues" evidence="11">
    <location>
        <begin position="573"/>
        <end position="582"/>
    </location>
</feature>
<dbReference type="GO" id="GO:0043564">
    <property type="term" value="C:Ku70:Ku80 complex"/>
    <property type="evidence" value="ECO:0007669"/>
    <property type="project" value="TreeGrafter"/>
</dbReference>
<evidence type="ECO:0000313" key="13">
    <source>
        <dbReference type="EMBL" id="KAJ8603861.1"/>
    </source>
</evidence>
<evidence type="ECO:0000256" key="9">
    <source>
        <dbReference type="ARBA" id="ARBA00023204"/>
    </source>
</evidence>
<feature type="region of interest" description="Disordered" evidence="11">
    <location>
        <begin position="569"/>
        <end position="603"/>
    </location>
</feature>
<evidence type="ECO:0000256" key="11">
    <source>
        <dbReference type="SAM" id="MobiDB-lite"/>
    </source>
</evidence>